<evidence type="ECO:0000256" key="7">
    <source>
        <dbReference type="PROSITE-ProRule" id="PRU00042"/>
    </source>
</evidence>
<feature type="domain" description="C2H2-type" evidence="9">
    <location>
        <begin position="379"/>
        <end position="406"/>
    </location>
</feature>
<evidence type="ECO:0000313" key="11">
    <source>
        <dbReference type="Proteomes" id="UP000714275"/>
    </source>
</evidence>
<feature type="compositionally biased region" description="Basic and acidic residues" evidence="8">
    <location>
        <begin position="25"/>
        <end position="39"/>
    </location>
</feature>
<dbReference type="PANTHER" id="PTHR24394:SF58">
    <property type="entry name" value="ZINC FINGER AND BTB DOMAIN CONTAINING 33"/>
    <property type="match status" value="1"/>
</dbReference>
<dbReference type="AlphaFoldDB" id="A0A9P7D494"/>
<keyword evidence="6" id="KW-0539">Nucleus</keyword>
<comment type="subcellular location">
    <subcellularLocation>
        <location evidence="1">Nucleus</location>
    </subcellularLocation>
</comment>
<evidence type="ECO:0000313" key="10">
    <source>
        <dbReference type="EMBL" id="KAG1779700.1"/>
    </source>
</evidence>
<proteinExistence type="predicted"/>
<feature type="compositionally biased region" description="Polar residues" evidence="8">
    <location>
        <begin position="1"/>
        <end position="12"/>
    </location>
</feature>
<evidence type="ECO:0000256" key="6">
    <source>
        <dbReference type="ARBA" id="ARBA00023242"/>
    </source>
</evidence>
<feature type="compositionally biased region" description="Polar residues" evidence="8">
    <location>
        <begin position="306"/>
        <end position="316"/>
    </location>
</feature>
<keyword evidence="11" id="KW-1185">Reference proteome</keyword>
<evidence type="ECO:0000256" key="5">
    <source>
        <dbReference type="ARBA" id="ARBA00022833"/>
    </source>
</evidence>
<sequence length="466" mass="52812">MTPLSSVSNAQSFDKAKKHLWASDSPKHEMSGLNRHSEQPRCSLPEVEQSSSDRDECLLDSHGNPSTSQRRSERRGCILPSSSRSNLYTLPPLSRERTYDRDVRPLPARFTKFMDHSPAQDGQLRRTSTDLETYHNSLQQRPVSLSVFNAPTATYAWERYEPESQVPYPRPLYVDYIGRGSTRSASSSSISSLRDSPGMPSPALSDRSISTPTLLPQKRRSSSPAGHYHASSLTKIMEPLRHVNIEVDYSRPPVSSRPHQRTLASPEMINSPPLHRSQTDRHVSAKHSITNGGNERHHQHEDSPCGSDSSDQSHVTRPTIPPKSDSEEWEKYACFTLDGTTRKWLCTWSTESGGQCKYMSKKQLVKRHVETTHLRYKPFVCGVCGKGFPQKTSLDTHMHGHTGSTPHACRYNCGMWFKDPARRHRHMVDEHQYVPRQSKKKHTNGQPQLDTLDFESVQRWNVASAP</sequence>
<feature type="region of interest" description="Disordered" evidence="8">
    <location>
        <begin position="183"/>
        <end position="229"/>
    </location>
</feature>
<dbReference type="GO" id="GO:0008270">
    <property type="term" value="F:zinc ion binding"/>
    <property type="evidence" value="ECO:0007669"/>
    <property type="project" value="UniProtKB-KW"/>
</dbReference>
<dbReference type="GO" id="GO:0005634">
    <property type="term" value="C:nucleus"/>
    <property type="evidence" value="ECO:0007669"/>
    <property type="project" value="UniProtKB-SubCell"/>
</dbReference>
<feature type="compositionally biased region" description="Basic and acidic residues" evidence="8">
    <location>
        <begin position="294"/>
        <end position="303"/>
    </location>
</feature>
<feature type="region of interest" description="Disordered" evidence="8">
    <location>
        <begin position="1"/>
        <end position="83"/>
    </location>
</feature>
<dbReference type="SMART" id="SM00355">
    <property type="entry name" value="ZnF_C2H2"/>
    <property type="match status" value="2"/>
</dbReference>
<dbReference type="EMBL" id="JABBWD010000011">
    <property type="protein sequence ID" value="KAG1779700.1"/>
    <property type="molecule type" value="Genomic_DNA"/>
</dbReference>
<dbReference type="InterPro" id="IPR036236">
    <property type="entry name" value="Znf_C2H2_sf"/>
</dbReference>
<name>A0A9P7D494_9AGAM</name>
<dbReference type="GO" id="GO:0000981">
    <property type="term" value="F:DNA-binding transcription factor activity, RNA polymerase II-specific"/>
    <property type="evidence" value="ECO:0007669"/>
    <property type="project" value="TreeGrafter"/>
</dbReference>
<keyword evidence="3" id="KW-0677">Repeat</keyword>
<dbReference type="SUPFAM" id="SSF57667">
    <property type="entry name" value="beta-beta-alpha zinc fingers"/>
    <property type="match status" value="1"/>
</dbReference>
<comment type="caution">
    <text evidence="10">The sequence shown here is derived from an EMBL/GenBank/DDBJ whole genome shotgun (WGS) entry which is preliminary data.</text>
</comment>
<gene>
    <name evidence="10" type="ORF">EV702DRAFT_1086014</name>
</gene>
<dbReference type="GO" id="GO:1990837">
    <property type="term" value="F:sequence-specific double-stranded DNA binding"/>
    <property type="evidence" value="ECO:0007669"/>
    <property type="project" value="UniProtKB-ARBA"/>
</dbReference>
<dbReference type="InterPro" id="IPR013087">
    <property type="entry name" value="Znf_C2H2_type"/>
</dbReference>
<keyword evidence="5" id="KW-0862">Zinc</keyword>
<dbReference type="PROSITE" id="PS00028">
    <property type="entry name" value="ZINC_FINGER_C2H2_1"/>
    <property type="match status" value="2"/>
</dbReference>
<dbReference type="Proteomes" id="UP000714275">
    <property type="component" value="Unassembled WGS sequence"/>
</dbReference>
<evidence type="ECO:0000256" key="3">
    <source>
        <dbReference type="ARBA" id="ARBA00022737"/>
    </source>
</evidence>
<evidence type="ECO:0000256" key="2">
    <source>
        <dbReference type="ARBA" id="ARBA00022723"/>
    </source>
</evidence>
<evidence type="ECO:0000256" key="4">
    <source>
        <dbReference type="ARBA" id="ARBA00022771"/>
    </source>
</evidence>
<dbReference type="PANTHER" id="PTHR24394">
    <property type="entry name" value="ZINC FINGER PROTEIN"/>
    <property type="match status" value="1"/>
</dbReference>
<accession>A0A9P7D494</accession>
<dbReference type="Gene3D" id="3.30.160.60">
    <property type="entry name" value="Classic Zinc Finger"/>
    <property type="match status" value="1"/>
</dbReference>
<dbReference type="OrthoDB" id="654211at2759"/>
<evidence type="ECO:0000256" key="1">
    <source>
        <dbReference type="ARBA" id="ARBA00004123"/>
    </source>
</evidence>
<dbReference type="PROSITE" id="PS50157">
    <property type="entry name" value="ZINC_FINGER_C2H2_2"/>
    <property type="match status" value="1"/>
</dbReference>
<feature type="region of interest" description="Disordered" evidence="8">
    <location>
        <begin position="432"/>
        <end position="451"/>
    </location>
</feature>
<reference evidence="10" key="1">
    <citation type="journal article" date="2020" name="New Phytol.">
        <title>Comparative genomics reveals dynamic genome evolution in host specialist ectomycorrhizal fungi.</title>
        <authorList>
            <person name="Lofgren L.A."/>
            <person name="Nguyen N.H."/>
            <person name="Vilgalys R."/>
            <person name="Ruytinx J."/>
            <person name="Liao H.L."/>
            <person name="Branco S."/>
            <person name="Kuo A."/>
            <person name="LaButti K."/>
            <person name="Lipzen A."/>
            <person name="Andreopoulos W."/>
            <person name="Pangilinan J."/>
            <person name="Riley R."/>
            <person name="Hundley H."/>
            <person name="Na H."/>
            <person name="Barry K."/>
            <person name="Grigoriev I.V."/>
            <person name="Stajich J.E."/>
            <person name="Kennedy P.G."/>
        </authorList>
    </citation>
    <scope>NUCLEOTIDE SEQUENCE</scope>
    <source>
        <strain evidence="10">DOB743</strain>
    </source>
</reference>
<evidence type="ECO:0000259" key="9">
    <source>
        <dbReference type="PROSITE" id="PS50157"/>
    </source>
</evidence>
<protein>
    <recommendedName>
        <fullName evidence="9">C2H2-type domain-containing protein</fullName>
    </recommendedName>
</protein>
<evidence type="ECO:0000256" key="8">
    <source>
        <dbReference type="SAM" id="MobiDB-lite"/>
    </source>
</evidence>
<dbReference type="FunFam" id="3.30.160.60:FF:000303">
    <property type="entry name" value="Zinc finger protein 41"/>
    <property type="match status" value="1"/>
</dbReference>
<feature type="compositionally biased region" description="Low complexity" evidence="8">
    <location>
        <begin position="183"/>
        <end position="198"/>
    </location>
</feature>
<keyword evidence="2" id="KW-0479">Metal-binding</keyword>
<keyword evidence="4 7" id="KW-0863">Zinc-finger</keyword>
<organism evidence="10 11">
    <name type="scientific">Suillus placidus</name>
    <dbReference type="NCBI Taxonomy" id="48579"/>
    <lineage>
        <taxon>Eukaryota</taxon>
        <taxon>Fungi</taxon>
        <taxon>Dikarya</taxon>
        <taxon>Basidiomycota</taxon>
        <taxon>Agaricomycotina</taxon>
        <taxon>Agaricomycetes</taxon>
        <taxon>Agaricomycetidae</taxon>
        <taxon>Boletales</taxon>
        <taxon>Suillineae</taxon>
        <taxon>Suillaceae</taxon>
        <taxon>Suillus</taxon>
    </lineage>
</organism>
<feature type="region of interest" description="Disordered" evidence="8">
    <location>
        <begin position="249"/>
        <end position="325"/>
    </location>
</feature>